<feature type="region of interest" description="Disordered" evidence="1">
    <location>
        <begin position="1"/>
        <end position="25"/>
    </location>
</feature>
<protein>
    <recommendedName>
        <fullName evidence="4">4Fe-4S ferredoxin-type domain-containing protein</fullName>
    </recommendedName>
</protein>
<keyword evidence="3" id="KW-1185">Reference proteome</keyword>
<reference evidence="2" key="1">
    <citation type="submission" date="2011-02" db="EMBL/GenBank/DDBJ databases">
        <title>Complete sequence of Acidovorax avenae subsp. avenae ATCC 19860.</title>
        <authorList>
            <consortium name="US DOE Joint Genome Institute"/>
            <person name="Lucas S."/>
            <person name="Copeland A."/>
            <person name="Lapidus A."/>
            <person name="Cheng J.-F."/>
            <person name="Goodwin L."/>
            <person name="Pitluck S."/>
            <person name="Chertkov O."/>
            <person name="Held B."/>
            <person name="Detter J.C."/>
            <person name="Han C."/>
            <person name="Tapia R."/>
            <person name="Land M."/>
            <person name="Hauser L."/>
            <person name="Kyrpides N."/>
            <person name="Ivanova N."/>
            <person name="Ovchinnikova G."/>
            <person name="Pagani I."/>
            <person name="Gordon S."/>
            <person name="Woyke T."/>
        </authorList>
    </citation>
    <scope>NUCLEOTIDE SEQUENCE</scope>
    <source>
        <strain evidence="2">ATCC 19860</strain>
    </source>
</reference>
<proteinExistence type="predicted"/>
<feature type="region of interest" description="Disordered" evidence="1">
    <location>
        <begin position="55"/>
        <end position="102"/>
    </location>
</feature>
<evidence type="ECO:0008006" key="4">
    <source>
        <dbReference type="Google" id="ProtNLM"/>
    </source>
</evidence>
<sequence length="225" mass="23801">MRARRRPRCAPRAGKYSCPRPKAPSGRLFALVGPAGVIARARARRTALLALCRRSRDDGDPGVPPADPHPVPAHDPRPPAMTPRDPSSSDAPAPPAGGAADGVAASGQVVFWHRDAPPQPAFGAPCNGCGLCCLAEPCPLGMVVSRRRSGPCAALRWIPADIPGSPGRYVCGMVADPAAVTGWRRAWALRWMARLARRWIAAGQGCDAPPLHVAPVPAHRTERDR</sequence>
<evidence type="ECO:0000313" key="3">
    <source>
        <dbReference type="Proteomes" id="UP000002482"/>
    </source>
</evidence>
<dbReference type="AlphaFoldDB" id="F0Q3H2"/>
<feature type="compositionally biased region" description="Pro residues" evidence="1">
    <location>
        <begin position="62"/>
        <end position="71"/>
    </location>
</feature>
<dbReference type="EMBL" id="CP002521">
    <property type="protein sequence ID" value="ADX47874.1"/>
    <property type="molecule type" value="Genomic_DNA"/>
</dbReference>
<accession>F0Q3H2</accession>
<dbReference type="KEGG" id="aaa:Acav_3984"/>
<dbReference type="HOGENOM" id="CLU_1227741_0_0_4"/>
<feature type="compositionally biased region" description="Low complexity" evidence="1">
    <location>
        <begin position="85"/>
        <end position="102"/>
    </location>
</feature>
<name>F0Q3H2_PARA1</name>
<gene>
    <name evidence="2" type="ordered locus">Acav_3984</name>
</gene>
<organism evidence="2 3">
    <name type="scientific">Paracidovorax avenae (strain ATCC 19860 / DSM 7227 / CCUG 15838 / JCM 20985 / LMG 2117 / NCPPB 1011)</name>
    <name type="common">Acidovorax avenae</name>
    <dbReference type="NCBI Taxonomy" id="643561"/>
    <lineage>
        <taxon>Bacteria</taxon>
        <taxon>Pseudomonadati</taxon>
        <taxon>Pseudomonadota</taxon>
        <taxon>Betaproteobacteria</taxon>
        <taxon>Burkholderiales</taxon>
        <taxon>Comamonadaceae</taxon>
        <taxon>Paracidovorax</taxon>
    </lineage>
</organism>
<evidence type="ECO:0000313" key="2">
    <source>
        <dbReference type="EMBL" id="ADX47874.1"/>
    </source>
</evidence>
<dbReference type="Proteomes" id="UP000002482">
    <property type="component" value="Chromosome"/>
</dbReference>
<evidence type="ECO:0000256" key="1">
    <source>
        <dbReference type="SAM" id="MobiDB-lite"/>
    </source>
</evidence>